<keyword evidence="2" id="KW-1185">Reference proteome</keyword>
<accession>A0ABR7J5F1</accession>
<dbReference type="Proteomes" id="UP000629963">
    <property type="component" value="Unassembled WGS sequence"/>
</dbReference>
<dbReference type="Pfam" id="PF14092">
    <property type="entry name" value="DUF4270"/>
    <property type="match status" value="1"/>
</dbReference>
<protein>
    <submittedName>
        <fullName evidence="1">DUF4270 domain-containing protein</fullName>
    </submittedName>
</protein>
<dbReference type="PROSITE" id="PS51257">
    <property type="entry name" value="PROKAR_LIPOPROTEIN"/>
    <property type="match status" value="1"/>
</dbReference>
<dbReference type="InterPro" id="IPR025366">
    <property type="entry name" value="DUF4270"/>
</dbReference>
<organism evidence="1 2">
    <name type="scientific">Flavobacterium kayseriense</name>
    <dbReference type="NCBI Taxonomy" id="2764714"/>
    <lineage>
        <taxon>Bacteria</taxon>
        <taxon>Pseudomonadati</taxon>
        <taxon>Bacteroidota</taxon>
        <taxon>Flavobacteriia</taxon>
        <taxon>Flavobacteriales</taxon>
        <taxon>Flavobacteriaceae</taxon>
        <taxon>Flavobacterium</taxon>
    </lineage>
</organism>
<dbReference type="EMBL" id="JACRUJ010000001">
    <property type="protein sequence ID" value="MBC5840666.1"/>
    <property type="molecule type" value="Genomic_DNA"/>
</dbReference>
<gene>
    <name evidence="1" type="ORF">H8R23_04545</name>
</gene>
<dbReference type="RefSeq" id="WP_187009227.1">
    <property type="nucleotide sequence ID" value="NZ_JACRUI010000001.1"/>
</dbReference>
<comment type="caution">
    <text evidence="1">The sequence shown here is derived from an EMBL/GenBank/DDBJ whole genome shotgun (WGS) entry which is preliminary data.</text>
</comment>
<evidence type="ECO:0000313" key="1">
    <source>
        <dbReference type="EMBL" id="MBC5840666.1"/>
    </source>
</evidence>
<reference evidence="1 2" key="1">
    <citation type="submission" date="2020-08" db="EMBL/GenBank/DDBJ databases">
        <title>Description of novel Flavobacterium F-380 isolate.</title>
        <authorList>
            <person name="Saticioglu I.B."/>
            <person name="Duman M."/>
            <person name="Altun S."/>
        </authorList>
    </citation>
    <scope>NUCLEOTIDE SEQUENCE [LARGE SCALE GENOMIC DNA]</scope>
    <source>
        <strain evidence="1 2">F-380</strain>
    </source>
</reference>
<sequence>MYNNFFKTITLVATVFLLFSCDKEYNTIGGDLIGDNKFEFDKYTSQVIAYNQKMGAVESNNLPVNALGIYENEPFGTSTANFVTQISLETINPTIGVNPVIESVVLTIPYFSTITASNATTGDNTYRLDSIYGGGKIKLSVFESGYALRSLDPTNSFEAQRYYTNQNADFDNVKVGSRLNNDNIDKSQNDEFFFSPAEYKETVIVDTKETFVRTAPGMRLNLDTEFFKNKIINAVAAGKLASNDVFRNYFRGLYFKAEKISGVESQMAMLNFAAGKITIKYKENTSSTDATRVDKSIVLTLTGTTVNLLSDVNKPAYETAMSSASATTGDAKLYLKGGEGSLAIIELFGKTDVRGFDASGNPTSVPNGVPDELDDLRYPADGKKFLINEANLVFHIDATTMAGSKEPNRVYLYDLTYGQSILDYKADASSGTKAQNGKFIYSGIINKEAVTDGRGKTYKIRLTNQIRNLIKNTDSTNVKLGLVVTGDINNSTSSKLRTAKTLFSKVPKASVITPLGTILYGNKETDETKRLKLEIYYTKSNN</sequence>
<evidence type="ECO:0000313" key="2">
    <source>
        <dbReference type="Proteomes" id="UP000629963"/>
    </source>
</evidence>
<name>A0ABR7J5F1_9FLAO</name>
<proteinExistence type="predicted"/>